<accession>A0ABX1AQ25</accession>
<gene>
    <name evidence="2" type="ORF">HCJ92_23695</name>
</gene>
<evidence type="ECO:0000313" key="2">
    <source>
        <dbReference type="EMBL" id="NJP69203.1"/>
    </source>
</evidence>
<comment type="caution">
    <text evidence="2">The sequence shown here is derived from an EMBL/GenBank/DDBJ whole genome shotgun (WGS) entry which is preliminary data.</text>
</comment>
<feature type="compositionally biased region" description="Pro residues" evidence="1">
    <location>
        <begin position="77"/>
        <end position="100"/>
    </location>
</feature>
<organism evidence="2 3">
    <name type="scientific">Streptomyces spiramenti</name>
    <dbReference type="NCBI Taxonomy" id="2720606"/>
    <lineage>
        <taxon>Bacteria</taxon>
        <taxon>Bacillati</taxon>
        <taxon>Actinomycetota</taxon>
        <taxon>Actinomycetes</taxon>
        <taxon>Kitasatosporales</taxon>
        <taxon>Streptomycetaceae</taxon>
        <taxon>Streptomyces</taxon>
    </lineage>
</organism>
<proteinExistence type="predicted"/>
<evidence type="ECO:0000256" key="1">
    <source>
        <dbReference type="SAM" id="MobiDB-lite"/>
    </source>
</evidence>
<reference evidence="2 3" key="1">
    <citation type="submission" date="2020-03" db="EMBL/GenBank/DDBJ databases">
        <title>Draft genome of Streptomyces sp. ventii, isolated from the Axial Seamount in the Pacific Ocean, and resequencing of the two type strains Streptomyces lonarensis strain NCL 716 and Streptomyces bohaiensis strain 11A07.</title>
        <authorList>
            <person name="Loughran R.M."/>
            <person name="Pfannmuller K.M."/>
            <person name="Wasson B.J."/>
            <person name="Deadmond M.C."/>
            <person name="Paddock B.E."/>
            <person name="Koyack M.J."/>
            <person name="Gallegos D.A."/>
            <person name="Mitchell E.A."/>
            <person name="Ushijima B."/>
            <person name="Saw J.H."/>
            <person name="Mcphail K.L."/>
            <person name="Videau P."/>
        </authorList>
    </citation>
    <scope>NUCLEOTIDE SEQUENCE [LARGE SCALE GENOMIC DNA]</scope>
    <source>
        <strain evidence="3">5675061</strain>
    </source>
</reference>
<feature type="region of interest" description="Disordered" evidence="1">
    <location>
        <begin position="1"/>
        <end position="113"/>
    </location>
</feature>
<evidence type="ECO:0000313" key="3">
    <source>
        <dbReference type="Proteomes" id="UP000746503"/>
    </source>
</evidence>
<dbReference type="EMBL" id="JAAVJB010000408">
    <property type="protein sequence ID" value="NJP69203.1"/>
    <property type="molecule type" value="Genomic_DNA"/>
</dbReference>
<protein>
    <submittedName>
        <fullName evidence="2">DUF3263 domain-containing protein</fullName>
    </submittedName>
</protein>
<keyword evidence="3" id="KW-1185">Reference proteome</keyword>
<dbReference type="Proteomes" id="UP000746503">
    <property type="component" value="Unassembled WGS sequence"/>
</dbReference>
<dbReference type="RefSeq" id="WP_167935662.1">
    <property type="nucleotide sequence ID" value="NZ_JAAVJB010000408.1"/>
</dbReference>
<feature type="compositionally biased region" description="Acidic residues" evidence="1">
    <location>
        <begin position="39"/>
        <end position="59"/>
    </location>
</feature>
<feature type="compositionally biased region" description="Basic and acidic residues" evidence="1">
    <location>
        <begin position="61"/>
        <end position="73"/>
    </location>
</feature>
<dbReference type="InterPro" id="IPR021678">
    <property type="entry name" value="DUF3263"/>
</dbReference>
<sequence length="195" mass="21020">MRADGEENPVRPAATSPAGPSRGGAEERREPDSGPGEVEFPEPEFPDPEEFPEPEDIGGWEEFRKPGELRREGAPVVPEPPPRTPLPGGPAEPRPGPEPESAPADDAVPGGPELTAAVAADGLSAQDTAVLALESRGGRVRGGAKERVIREQLEMSPTRYYQLLNALLDDPAALRHAPVTVNRLRRVRDERRAQR</sequence>
<dbReference type="Pfam" id="PF11662">
    <property type="entry name" value="DUF3263"/>
    <property type="match status" value="1"/>
</dbReference>
<name>A0ABX1AQ25_9ACTN</name>